<evidence type="ECO:0000256" key="2">
    <source>
        <dbReference type="ARBA" id="ARBA00023163"/>
    </source>
</evidence>
<dbReference type="GO" id="GO:0003700">
    <property type="term" value="F:DNA-binding transcription factor activity"/>
    <property type="evidence" value="ECO:0007669"/>
    <property type="project" value="InterPro"/>
</dbReference>
<keyword evidence="4" id="KW-0238">DNA-binding</keyword>
<dbReference type="EMBL" id="OBDY01000008">
    <property type="protein sequence ID" value="SNY47676.1"/>
    <property type="molecule type" value="Genomic_DNA"/>
</dbReference>
<evidence type="ECO:0000256" key="1">
    <source>
        <dbReference type="ARBA" id="ARBA00023015"/>
    </source>
</evidence>
<dbReference type="InterPro" id="IPR009057">
    <property type="entry name" value="Homeodomain-like_sf"/>
</dbReference>
<dbReference type="SUPFAM" id="SSF46689">
    <property type="entry name" value="Homeodomain-like"/>
    <property type="match status" value="1"/>
</dbReference>
<reference evidence="4 5" key="1">
    <citation type="submission" date="2017-09" db="EMBL/GenBank/DDBJ databases">
        <authorList>
            <person name="Ehlers B."/>
            <person name="Leendertz F.H."/>
        </authorList>
    </citation>
    <scope>NUCLEOTIDE SEQUENCE [LARGE SCALE GENOMIC DNA]</scope>
    <source>
        <strain evidence="4 5">CGMCC 4.6857</strain>
    </source>
</reference>
<dbReference type="SUPFAM" id="SSF52317">
    <property type="entry name" value="Class I glutamine amidotransferase-like"/>
    <property type="match status" value="1"/>
</dbReference>
<feature type="domain" description="HTH araC/xylS-type" evidence="3">
    <location>
        <begin position="205"/>
        <end position="252"/>
    </location>
</feature>
<dbReference type="RefSeq" id="WP_342751555.1">
    <property type="nucleotide sequence ID" value="NZ_OBDY01000008.1"/>
</dbReference>
<evidence type="ECO:0000313" key="5">
    <source>
        <dbReference type="Proteomes" id="UP000219612"/>
    </source>
</evidence>
<proteinExistence type="predicted"/>
<organism evidence="4 5">
    <name type="scientific">Paractinoplanes atraurantiacus</name>
    <dbReference type="NCBI Taxonomy" id="1036182"/>
    <lineage>
        <taxon>Bacteria</taxon>
        <taxon>Bacillati</taxon>
        <taxon>Actinomycetota</taxon>
        <taxon>Actinomycetes</taxon>
        <taxon>Micromonosporales</taxon>
        <taxon>Micromonosporaceae</taxon>
        <taxon>Paractinoplanes</taxon>
    </lineage>
</organism>
<accession>A0A285IKP4</accession>
<keyword evidence="1" id="KW-0805">Transcription regulation</keyword>
<dbReference type="GO" id="GO:0043565">
    <property type="term" value="F:sequence-specific DNA binding"/>
    <property type="evidence" value="ECO:0007669"/>
    <property type="project" value="InterPro"/>
</dbReference>
<evidence type="ECO:0000259" key="3">
    <source>
        <dbReference type="PROSITE" id="PS01124"/>
    </source>
</evidence>
<gene>
    <name evidence="4" type="ORF">SAMN05421748_108186</name>
</gene>
<dbReference type="Gene3D" id="1.10.10.60">
    <property type="entry name" value="Homeodomain-like"/>
    <property type="match status" value="1"/>
</dbReference>
<dbReference type="InterPro" id="IPR018060">
    <property type="entry name" value="HTH_AraC"/>
</dbReference>
<evidence type="ECO:0000313" key="4">
    <source>
        <dbReference type="EMBL" id="SNY47676.1"/>
    </source>
</evidence>
<dbReference type="PANTHER" id="PTHR43130:SF3">
    <property type="entry name" value="HTH-TYPE TRANSCRIPTIONAL REGULATOR RV1931C"/>
    <property type="match status" value="1"/>
</dbReference>
<dbReference type="InterPro" id="IPR002818">
    <property type="entry name" value="DJ-1/PfpI"/>
</dbReference>
<dbReference type="InterPro" id="IPR052158">
    <property type="entry name" value="INH-QAR"/>
</dbReference>
<dbReference type="CDD" id="cd03137">
    <property type="entry name" value="GATase1_AraC_1"/>
    <property type="match status" value="1"/>
</dbReference>
<name>A0A285IKP4_9ACTN</name>
<dbReference type="PANTHER" id="PTHR43130">
    <property type="entry name" value="ARAC-FAMILY TRANSCRIPTIONAL REGULATOR"/>
    <property type="match status" value="1"/>
</dbReference>
<keyword evidence="2" id="KW-0804">Transcription</keyword>
<dbReference type="Pfam" id="PF01965">
    <property type="entry name" value="DJ-1_PfpI"/>
    <property type="match status" value="1"/>
</dbReference>
<dbReference type="Proteomes" id="UP000219612">
    <property type="component" value="Unassembled WGS sequence"/>
</dbReference>
<keyword evidence="5" id="KW-1185">Reference proteome</keyword>
<dbReference type="PROSITE" id="PS01124">
    <property type="entry name" value="HTH_ARAC_FAMILY_2"/>
    <property type="match status" value="1"/>
</dbReference>
<dbReference type="AlphaFoldDB" id="A0A285IKP4"/>
<protein>
    <submittedName>
        <fullName evidence="4">Transcriptional regulator GlxA family, contains an amidase domain and an AraC-type DNA-binding HTH domain</fullName>
    </submittedName>
</protein>
<dbReference type="InterPro" id="IPR029062">
    <property type="entry name" value="Class_I_gatase-like"/>
</dbReference>
<sequence>MHRVAVLALDGVYPFELGIPARILGAAGDYDVVTCSVGGRPVRTNADFDIAVNHDARVLRNAQTVIIPPIDPLRLTRALPGPVREAIASIPATARKVSLCTGAFVLAAASLLDGPSATTHWECAPVFRRWFPSVSLIPEVLFVDEGDVVTSAGAAAGVDLCLHVVRSDLGAAVANDVARRCVVPPRCDGGRPYADRPVAARSVTGPTREWAHARLDEPLRLPDLAEHAGVSLRGFVRHFRAEVGLSPGVWLG</sequence>
<dbReference type="Gene3D" id="3.40.50.880">
    <property type="match status" value="1"/>
</dbReference>